<sequence length="327" mass="36941">MFATLNLTFLSLEQAALISAEPSPYSAPSNSENRYRTVEVTPTLTWNEEKSLAKAVSLSLLYKSSVHGSSFETMLNKCSCQASTIIIVYLPNSIFGIFVLEGYPEMSEHFRKPTASFFLSFQKNKTMEITAAFFNSTVKVIGDQLRFNFSQFQYVSLNSSTQNTSIHYLLGEKLGLTSDFQSHYSEYEVFQVEGIKGDTGYHFYRHRNSLLADLRAYRPYADLVSEICILLLGPVGSGKSSFFNSVKPIFRGHLTRQSIMEPDFSSFIEQLRYFIKDGKDGNTLPFILCDLPGLNKKEGGLCIDDISCILKGHIADRYQVWQIIENV</sequence>
<dbReference type="PANTHER" id="PTHR14241:SF2">
    <property type="entry name" value="INTERFERON-INDUCED PROTEIN 44-LIKE"/>
    <property type="match status" value="1"/>
</dbReference>
<dbReference type="PROSITE" id="PS51886">
    <property type="entry name" value="TLDC"/>
    <property type="match status" value="1"/>
</dbReference>
<dbReference type="AlphaFoldDB" id="A0A8C3VT47"/>
<dbReference type="CDD" id="cd00882">
    <property type="entry name" value="Ras_like_GTPase"/>
    <property type="match status" value="1"/>
</dbReference>
<dbReference type="GeneTree" id="ENSGT00940000163189"/>
<feature type="signal peptide" evidence="2">
    <location>
        <begin position="1"/>
        <end position="20"/>
    </location>
</feature>
<dbReference type="Proteomes" id="UP000694540">
    <property type="component" value="Unplaced"/>
</dbReference>
<dbReference type="Pfam" id="PF07534">
    <property type="entry name" value="TLD"/>
    <property type="match status" value="1"/>
</dbReference>
<comment type="similarity">
    <text evidence="1">Belongs to the IFI44 family.</text>
</comment>
<dbReference type="GO" id="GO:0006955">
    <property type="term" value="P:immune response"/>
    <property type="evidence" value="ECO:0007669"/>
    <property type="project" value="TreeGrafter"/>
</dbReference>
<keyword evidence="5" id="KW-1185">Reference proteome</keyword>
<reference evidence="4" key="1">
    <citation type="submission" date="2025-08" db="UniProtKB">
        <authorList>
            <consortium name="Ensembl"/>
        </authorList>
    </citation>
    <scope>IDENTIFICATION</scope>
</reference>
<evidence type="ECO:0000313" key="4">
    <source>
        <dbReference type="Ensembl" id="ENSCWAP00000005934.1"/>
    </source>
</evidence>
<organism evidence="4 5">
    <name type="scientific">Catagonus wagneri</name>
    <name type="common">Chacoan peccary</name>
    <dbReference type="NCBI Taxonomy" id="51154"/>
    <lineage>
        <taxon>Eukaryota</taxon>
        <taxon>Metazoa</taxon>
        <taxon>Chordata</taxon>
        <taxon>Craniata</taxon>
        <taxon>Vertebrata</taxon>
        <taxon>Euteleostomi</taxon>
        <taxon>Mammalia</taxon>
        <taxon>Eutheria</taxon>
        <taxon>Laurasiatheria</taxon>
        <taxon>Artiodactyla</taxon>
        <taxon>Suina</taxon>
        <taxon>Tayassuidae</taxon>
        <taxon>Catagonus</taxon>
    </lineage>
</organism>
<accession>A0A8C3VT47</accession>
<feature type="domain" description="TLDc" evidence="3">
    <location>
        <begin position="34"/>
        <end position="193"/>
    </location>
</feature>
<protein>
    <recommendedName>
        <fullName evidence="3">TLDc domain-containing protein</fullName>
    </recommendedName>
</protein>
<reference evidence="4" key="2">
    <citation type="submission" date="2025-09" db="UniProtKB">
        <authorList>
            <consortium name="Ensembl"/>
        </authorList>
    </citation>
    <scope>IDENTIFICATION</scope>
</reference>
<evidence type="ECO:0000256" key="1">
    <source>
        <dbReference type="ARBA" id="ARBA00009243"/>
    </source>
</evidence>
<feature type="chain" id="PRO_5045194439" description="TLDc domain-containing protein" evidence="2">
    <location>
        <begin position="21"/>
        <end position="327"/>
    </location>
</feature>
<name>A0A8C3VT47_9CETA</name>
<dbReference type="PANTHER" id="PTHR14241">
    <property type="entry name" value="INTERFERON-INDUCED PROTEIN 44"/>
    <property type="match status" value="1"/>
</dbReference>
<proteinExistence type="inferred from homology"/>
<dbReference type="SUPFAM" id="SSF52540">
    <property type="entry name" value="P-loop containing nucleoside triphosphate hydrolases"/>
    <property type="match status" value="1"/>
</dbReference>
<evidence type="ECO:0000313" key="5">
    <source>
        <dbReference type="Proteomes" id="UP000694540"/>
    </source>
</evidence>
<dbReference type="InterPro" id="IPR027417">
    <property type="entry name" value="P-loop_NTPase"/>
</dbReference>
<keyword evidence="2" id="KW-0732">Signal</keyword>
<evidence type="ECO:0000259" key="3">
    <source>
        <dbReference type="PROSITE" id="PS51886"/>
    </source>
</evidence>
<dbReference type="InterPro" id="IPR006571">
    <property type="entry name" value="TLDc_dom"/>
</dbReference>
<evidence type="ECO:0000256" key="2">
    <source>
        <dbReference type="SAM" id="SignalP"/>
    </source>
</evidence>
<dbReference type="Ensembl" id="ENSCWAT00000006411.1">
    <property type="protein sequence ID" value="ENSCWAP00000005934.1"/>
    <property type="gene ID" value="ENSCWAG00000004545.1"/>
</dbReference>